<evidence type="ECO:0000256" key="1">
    <source>
        <dbReference type="ARBA" id="ARBA00003344"/>
    </source>
</evidence>
<dbReference type="RefSeq" id="YP_009268833.1">
    <property type="nucleotide sequence ID" value="NC_030656.1"/>
</dbReference>
<dbReference type="Proteomes" id="UP000203626">
    <property type="component" value="Segment"/>
</dbReference>
<dbReference type="EMBL" id="KU980965">
    <property type="protein sequence ID" value="ANS71202.1"/>
    <property type="molecule type" value="Genomic_DNA"/>
</dbReference>
<evidence type="ECO:0000256" key="3">
    <source>
        <dbReference type="ARBA" id="ARBA00023015"/>
    </source>
</evidence>
<keyword evidence="4" id="KW-0010">Activator</keyword>
<keyword evidence="3" id="KW-0805">Transcription regulation</keyword>
<dbReference type="OrthoDB" id="5001at10239"/>
<reference evidence="5 6" key="1">
    <citation type="journal article" date="2016" name="J. Gen. Virol.">
        <title>Genomic characterization of a novel poxvirus from a flying fox: evidence for a new genus?</title>
        <authorList>
            <person name="O'Dea M.A."/>
            <person name="Tu S.L."/>
            <person name="Pang S."/>
            <person name="De Ridder T."/>
            <person name="Jackson B."/>
            <person name="Upton C."/>
        </authorList>
    </citation>
    <scope>NUCLEOTIDE SEQUENCE [LARGE SCALE GENOMIC DNA]</scope>
    <source>
        <strain evidence="5 6">Australia</strain>
    </source>
</reference>
<evidence type="ECO:0000256" key="2">
    <source>
        <dbReference type="ARBA" id="ARBA00015436"/>
    </source>
</evidence>
<dbReference type="GeneID" id="28340445"/>
<gene>
    <name evidence="5" type="ORF">PTPV-Aus-118</name>
</gene>
<dbReference type="Pfam" id="PF05718">
    <property type="entry name" value="Pox_int_trans"/>
    <property type="match status" value="1"/>
</dbReference>
<proteinExistence type="predicted"/>
<protein>
    <recommendedName>
        <fullName evidence="2">Intermediate transcription factor 3 large subunit</fullName>
    </recommendedName>
</protein>
<name>A0A1B1MRL6_9POXV</name>
<evidence type="ECO:0000313" key="6">
    <source>
        <dbReference type="Proteomes" id="UP000203626"/>
    </source>
</evidence>
<evidence type="ECO:0000313" key="5">
    <source>
        <dbReference type="EMBL" id="ANS71202.1"/>
    </source>
</evidence>
<dbReference type="KEGG" id="vg:28340445"/>
<comment type="function">
    <text evidence="1">Acts with RNA polymerase to initiate transcription from intermediate gene promoters.</text>
</comment>
<sequence>MDDLLCFLHSIENIFARTIFNFHLTNTQLLNDIYGYMQRRITSTNSFSSVVADMPEKNLIKKIVYCDIQLTKHLLNHEAYPNYEQQPVSKRTGKYFDVSSEQDDHSLITASIFERDRSSLVSYIKTTNKKQKINYGEIKKTITNSSGNSLGYFSGRKGDDYLSTEIKANAEKPWIKSILKHMKIEINYDSIITKGKSSILQTIEIIFTHRTCVKIFKDSTIHIILSKDKNECGCVGMIDKLFSTYKILFMLFNAASDNPMFMNWVKVANDIVTATNFNDKIKIITENKDMYGIGNFRIGMFNLTYKPKITHTVFPSMLSSNNKIKFFKGKKLNLVALRSLEDCMENVSHAQLVLSEMKSKAERLSSINVDTELVEILKDLLI</sequence>
<evidence type="ECO:0000256" key="4">
    <source>
        <dbReference type="ARBA" id="ARBA00023159"/>
    </source>
</evidence>
<keyword evidence="6" id="KW-1185">Reference proteome</keyword>
<accession>A0A1B1MRL6</accession>
<organism evidence="5 6">
    <name type="scientific">Pteropox virus</name>
    <dbReference type="NCBI Taxonomy" id="1873698"/>
    <lineage>
        <taxon>Viruses</taxon>
        <taxon>Varidnaviria</taxon>
        <taxon>Bamfordvirae</taxon>
        <taxon>Nucleocytoviricota</taxon>
        <taxon>Pokkesviricetes</taxon>
        <taxon>Chitovirales</taxon>
        <taxon>Poxviridae</taxon>
        <taxon>Chordopoxvirinae</taxon>
        <taxon>Pteropopoxvirus</taxon>
        <taxon>Pteropopoxvirus pteropox</taxon>
    </lineage>
</organism>
<keyword evidence="3" id="KW-0804">Transcription</keyword>
<dbReference type="InterPro" id="IPR008789">
    <property type="entry name" value="Poxvirus_intermed-TF"/>
</dbReference>